<dbReference type="EMBL" id="PVTL01000001">
    <property type="protein sequence ID" value="PRY70413.1"/>
    <property type="molecule type" value="Genomic_DNA"/>
</dbReference>
<proteinExistence type="predicted"/>
<accession>A0A2T0VJP5</accession>
<gene>
    <name evidence="1" type="ORF">B0I08_101548</name>
</gene>
<organism evidence="1 2">
    <name type="scientific">Glaciihabitans tibetensis</name>
    <dbReference type="NCBI Taxonomy" id="1266600"/>
    <lineage>
        <taxon>Bacteria</taxon>
        <taxon>Bacillati</taxon>
        <taxon>Actinomycetota</taxon>
        <taxon>Actinomycetes</taxon>
        <taxon>Micrococcales</taxon>
        <taxon>Microbacteriaceae</taxon>
        <taxon>Glaciihabitans</taxon>
    </lineage>
</organism>
<keyword evidence="2" id="KW-1185">Reference proteome</keyword>
<dbReference type="OrthoDB" id="9872511at2"/>
<evidence type="ECO:0000313" key="1">
    <source>
        <dbReference type="EMBL" id="PRY70413.1"/>
    </source>
</evidence>
<dbReference type="RefSeq" id="WP_106209526.1">
    <property type="nucleotide sequence ID" value="NZ_PVTL01000001.1"/>
</dbReference>
<comment type="caution">
    <text evidence="1">The sequence shown here is derived from an EMBL/GenBank/DDBJ whole genome shotgun (WGS) entry which is preliminary data.</text>
</comment>
<dbReference type="Proteomes" id="UP000237983">
    <property type="component" value="Unassembled WGS sequence"/>
</dbReference>
<dbReference type="AlphaFoldDB" id="A0A2T0VJP5"/>
<evidence type="ECO:0000313" key="2">
    <source>
        <dbReference type="Proteomes" id="UP000237983"/>
    </source>
</evidence>
<sequence>MVKFSLEFDDVATYAALVYRLQTITQHLDNAYGKEGEIIFAERGEIETVLSHGPVGRWEINTASAVRGFD</sequence>
<protein>
    <submittedName>
        <fullName evidence="1">Uncharacterized protein</fullName>
    </submittedName>
</protein>
<name>A0A2T0VJP5_9MICO</name>
<reference evidence="1 2" key="1">
    <citation type="submission" date="2018-03" db="EMBL/GenBank/DDBJ databases">
        <title>Genomic Encyclopedia of Type Strains, Phase III (KMG-III): the genomes of soil and plant-associated and newly described type strains.</title>
        <authorList>
            <person name="Whitman W."/>
        </authorList>
    </citation>
    <scope>NUCLEOTIDE SEQUENCE [LARGE SCALE GENOMIC DNA]</scope>
    <source>
        <strain evidence="1 2">CGMCC 1.12484</strain>
    </source>
</reference>